<gene>
    <name evidence="2" type="ORF">S01H1_68154</name>
</gene>
<proteinExistence type="predicted"/>
<evidence type="ECO:0000313" key="2">
    <source>
        <dbReference type="EMBL" id="GAG30065.1"/>
    </source>
</evidence>
<feature type="coiled-coil region" evidence="1">
    <location>
        <begin position="64"/>
        <end position="123"/>
    </location>
</feature>
<comment type="caution">
    <text evidence="2">The sequence shown here is derived from an EMBL/GenBank/DDBJ whole genome shotgun (WGS) entry which is preliminary data.</text>
</comment>
<feature type="non-terminal residue" evidence="2">
    <location>
        <position position="1"/>
    </location>
</feature>
<sequence length="248" mass="27816">EEKLMLENVTNVITDELEQILSDSEIIPVVSDSSIESTSITQIISEVEEIFSVPMADAAKLKIEDITTKEIKEIKKQIKELKSEIKKLSNTGELDEKELKEIKNHLKKTLKELKSTAKKLGNSNDSDKADKIKKAIKSIEKAAGIEPTQKGSWSDSEKSIVTEVFDSSGNLVTLESKYEKIRDGKFNLKLVFDYSNKPGVYKIKTTFTMDGQDYVVEKEFAWGLVSLNTAKSIYRPGEVSDFIIAVLD</sequence>
<dbReference type="EMBL" id="BARS01045190">
    <property type="protein sequence ID" value="GAG30065.1"/>
    <property type="molecule type" value="Genomic_DNA"/>
</dbReference>
<keyword evidence="1" id="KW-0175">Coiled coil</keyword>
<reference evidence="2" key="1">
    <citation type="journal article" date="2014" name="Front. Microbiol.">
        <title>High frequency of phylogenetically diverse reductive dehalogenase-homologous genes in deep subseafloor sedimentary metagenomes.</title>
        <authorList>
            <person name="Kawai M."/>
            <person name="Futagami T."/>
            <person name="Toyoda A."/>
            <person name="Takaki Y."/>
            <person name="Nishi S."/>
            <person name="Hori S."/>
            <person name="Arai W."/>
            <person name="Tsubouchi T."/>
            <person name="Morono Y."/>
            <person name="Uchiyama I."/>
            <person name="Ito T."/>
            <person name="Fujiyama A."/>
            <person name="Inagaki F."/>
            <person name="Takami H."/>
        </authorList>
    </citation>
    <scope>NUCLEOTIDE SEQUENCE</scope>
    <source>
        <strain evidence="2">Expedition CK06-06</strain>
    </source>
</reference>
<protein>
    <submittedName>
        <fullName evidence="2">Uncharacterized protein</fullName>
    </submittedName>
</protein>
<evidence type="ECO:0000256" key="1">
    <source>
        <dbReference type="SAM" id="Coils"/>
    </source>
</evidence>
<name>X0WHC4_9ZZZZ</name>
<accession>X0WHC4</accession>
<dbReference type="AlphaFoldDB" id="X0WHC4"/>
<organism evidence="2">
    <name type="scientific">marine sediment metagenome</name>
    <dbReference type="NCBI Taxonomy" id="412755"/>
    <lineage>
        <taxon>unclassified sequences</taxon>
        <taxon>metagenomes</taxon>
        <taxon>ecological metagenomes</taxon>
    </lineage>
</organism>
<feature type="non-terminal residue" evidence="2">
    <location>
        <position position="248"/>
    </location>
</feature>